<accession>A0A7Z0DS76</accession>
<dbReference type="AlphaFoldDB" id="A0A7Z0DS76"/>
<evidence type="ECO:0000313" key="2">
    <source>
        <dbReference type="EMBL" id="NYI80563.1"/>
    </source>
</evidence>
<proteinExistence type="predicted"/>
<dbReference type="RefSeq" id="WP_179660737.1">
    <property type="nucleotide sequence ID" value="NZ_JACBZR010000001.1"/>
</dbReference>
<evidence type="ECO:0000313" key="3">
    <source>
        <dbReference type="Proteomes" id="UP000564496"/>
    </source>
</evidence>
<comment type="caution">
    <text evidence="2">The sequence shown here is derived from an EMBL/GenBank/DDBJ whole genome shotgun (WGS) entry which is preliminary data.</text>
</comment>
<organism evidence="2 3">
    <name type="scientific">Nocardioides panzhihuensis</name>
    <dbReference type="NCBI Taxonomy" id="860243"/>
    <lineage>
        <taxon>Bacteria</taxon>
        <taxon>Bacillati</taxon>
        <taxon>Actinomycetota</taxon>
        <taxon>Actinomycetes</taxon>
        <taxon>Propionibacteriales</taxon>
        <taxon>Nocardioidaceae</taxon>
        <taxon>Nocardioides</taxon>
    </lineage>
</organism>
<feature type="region of interest" description="Disordered" evidence="1">
    <location>
        <begin position="193"/>
        <end position="212"/>
    </location>
</feature>
<keyword evidence="3" id="KW-1185">Reference proteome</keyword>
<sequence>MMEAEWLAEGVLPQSDWTRVPRERTGEPEEWFQSEIARIRSWWGEESWGPGVETAVREALTDAVAKAVEQGTLSVMLHWPLGVPVPSRVRIVLAAGAPLDVAGWREAGFDVDEYPGAAFGPGLKCVAVREETINGEKLQLFTAVYSFSAASGSVLVIAEAGSREIFQMTMAGLPVLLSTLQVTEPNGQRFAADPVSTVTRKPTDEWEGISNA</sequence>
<evidence type="ECO:0000256" key="1">
    <source>
        <dbReference type="SAM" id="MobiDB-lite"/>
    </source>
</evidence>
<reference evidence="2 3" key="1">
    <citation type="submission" date="2020-07" db="EMBL/GenBank/DDBJ databases">
        <title>Sequencing the genomes of 1000 actinobacteria strains.</title>
        <authorList>
            <person name="Klenk H.-P."/>
        </authorList>
    </citation>
    <scope>NUCLEOTIDE SEQUENCE [LARGE SCALE GENOMIC DNA]</scope>
    <source>
        <strain evidence="2 3">DSM 26487</strain>
    </source>
</reference>
<dbReference type="Proteomes" id="UP000564496">
    <property type="component" value="Unassembled WGS sequence"/>
</dbReference>
<dbReference type="EMBL" id="JACBZR010000001">
    <property type="protein sequence ID" value="NYI80563.1"/>
    <property type="molecule type" value="Genomic_DNA"/>
</dbReference>
<name>A0A7Z0DS76_9ACTN</name>
<protein>
    <submittedName>
        <fullName evidence="2">Uncharacterized protein</fullName>
    </submittedName>
</protein>
<gene>
    <name evidence="2" type="ORF">BJ988_005211</name>
</gene>